<keyword evidence="3" id="KW-1185">Reference proteome</keyword>
<sequence>MEDIREVNALTGTEGGIWRIVTQGSTHVMDLDSGTVTRHPGPGRPSTVNDRPRPLRTIDACRVGARGHWTMLSDDMLIDYYWQDTSVIRRIELLTGVALAKAYTAASFQTMKATYGLFTEAEVTEILGLKQAGPDEIQELLVSRKLLGFARDGALQFPGFQFDLDLGTTKQVIPDLVTLALELKWRLDELALWLCAPSTYFKDDACPVAFIDQPDELLKKFHAQATVEW</sequence>
<proteinExistence type="predicted"/>
<protein>
    <submittedName>
        <fullName evidence="2">Uncharacterized protein</fullName>
    </submittedName>
</protein>
<name>A0A7Z0EG98_9MICO</name>
<organism evidence="2 3">
    <name type="scientific">Glaciibacter psychrotolerans</name>
    <dbReference type="NCBI Taxonomy" id="670054"/>
    <lineage>
        <taxon>Bacteria</taxon>
        <taxon>Bacillati</taxon>
        <taxon>Actinomycetota</taxon>
        <taxon>Actinomycetes</taxon>
        <taxon>Micrococcales</taxon>
        <taxon>Microbacteriaceae</taxon>
        <taxon>Glaciibacter</taxon>
    </lineage>
</organism>
<accession>A0A7Z0EG98</accession>
<evidence type="ECO:0000256" key="1">
    <source>
        <dbReference type="SAM" id="MobiDB-lite"/>
    </source>
</evidence>
<evidence type="ECO:0000313" key="3">
    <source>
        <dbReference type="Proteomes" id="UP000537260"/>
    </source>
</evidence>
<gene>
    <name evidence="2" type="ORF">HNR05_002914</name>
</gene>
<comment type="caution">
    <text evidence="2">The sequence shown here is derived from an EMBL/GenBank/DDBJ whole genome shotgun (WGS) entry which is preliminary data.</text>
</comment>
<reference evidence="2 3" key="1">
    <citation type="submission" date="2020-07" db="EMBL/GenBank/DDBJ databases">
        <title>Sequencing the genomes of 1000 actinobacteria strains.</title>
        <authorList>
            <person name="Klenk H.-P."/>
        </authorList>
    </citation>
    <scope>NUCLEOTIDE SEQUENCE [LARGE SCALE GENOMIC DNA]</scope>
    <source>
        <strain evidence="2 3">LI1</strain>
    </source>
</reference>
<feature type="region of interest" description="Disordered" evidence="1">
    <location>
        <begin position="34"/>
        <end position="53"/>
    </location>
</feature>
<dbReference type="AlphaFoldDB" id="A0A7Z0EG98"/>
<dbReference type="RefSeq" id="WP_179579770.1">
    <property type="nucleotide sequence ID" value="NZ_JACCFM010000001.1"/>
</dbReference>
<dbReference type="EMBL" id="JACCFM010000001">
    <property type="protein sequence ID" value="NYJ21123.1"/>
    <property type="molecule type" value="Genomic_DNA"/>
</dbReference>
<evidence type="ECO:0000313" key="2">
    <source>
        <dbReference type="EMBL" id="NYJ21123.1"/>
    </source>
</evidence>
<dbReference type="Proteomes" id="UP000537260">
    <property type="component" value="Unassembled WGS sequence"/>
</dbReference>